<gene>
    <name evidence="4" type="ORF">COT25_04110</name>
</gene>
<comment type="caution">
    <text evidence="4">The sequence shown here is derived from an EMBL/GenBank/DDBJ whole genome shotgun (WGS) entry which is preliminary data.</text>
</comment>
<dbReference type="GO" id="GO:0009089">
    <property type="term" value="P:lysine biosynthetic process via diaminopimelate"/>
    <property type="evidence" value="ECO:0007669"/>
    <property type="project" value="TreeGrafter"/>
</dbReference>
<dbReference type="Pfam" id="PF02784">
    <property type="entry name" value="Orn_Arg_deC_N"/>
    <property type="match status" value="1"/>
</dbReference>
<comment type="cofactor">
    <cofactor evidence="1">
        <name>pyridoxal 5'-phosphate</name>
        <dbReference type="ChEBI" id="CHEBI:597326"/>
    </cofactor>
</comment>
<dbReference type="Proteomes" id="UP000228711">
    <property type="component" value="Unassembled WGS sequence"/>
</dbReference>
<name>A0A2H0YS35_9BACT</name>
<evidence type="ECO:0000256" key="2">
    <source>
        <dbReference type="ARBA" id="ARBA00022898"/>
    </source>
</evidence>
<dbReference type="InterPro" id="IPR022644">
    <property type="entry name" value="De-COase2_N"/>
</dbReference>
<evidence type="ECO:0000256" key="1">
    <source>
        <dbReference type="ARBA" id="ARBA00001933"/>
    </source>
</evidence>
<dbReference type="Gene3D" id="3.20.20.10">
    <property type="entry name" value="Alanine racemase"/>
    <property type="match status" value="1"/>
</dbReference>
<dbReference type="InterPro" id="IPR029066">
    <property type="entry name" value="PLP-binding_barrel"/>
</dbReference>
<proteinExistence type="predicted"/>
<evidence type="ECO:0000313" key="5">
    <source>
        <dbReference type="Proteomes" id="UP000228711"/>
    </source>
</evidence>
<accession>A0A2H0YS35</accession>
<sequence length="151" mass="17369">MKAFQSHIPRFQAYYAMKLNHHSLITSRVVENGMGLDVASKRELSMAIKSGASKIVYFSPGKSDDDLIYAVKHADIVRIHIDSFNELRRLGKITNKMKKHVEVGIRTHTLSHGLWSKYGIPIKGLKKFWKEADIYPLPFYKIKWHSFSPIA</sequence>
<reference evidence="5" key="1">
    <citation type="submission" date="2017-09" db="EMBL/GenBank/DDBJ databases">
        <title>Depth-based differentiation of microbial function through sediment-hosted aquifers and enrichment of novel symbionts in the deep terrestrial subsurface.</title>
        <authorList>
            <person name="Probst A.J."/>
            <person name="Ladd B."/>
            <person name="Jarett J.K."/>
            <person name="Geller-Mcgrath D.E."/>
            <person name="Sieber C.M.K."/>
            <person name="Emerson J.B."/>
            <person name="Anantharaman K."/>
            <person name="Thomas B.C."/>
            <person name="Malmstrom R."/>
            <person name="Stieglmeier M."/>
            <person name="Klingl A."/>
            <person name="Woyke T."/>
            <person name="Ryan C.M."/>
            <person name="Banfield J.F."/>
        </authorList>
    </citation>
    <scope>NUCLEOTIDE SEQUENCE [LARGE SCALE GENOMIC DNA]</scope>
</reference>
<protein>
    <recommendedName>
        <fullName evidence="3">Orn/DAP/Arg decarboxylase 2 N-terminal domain-containing protein</fullName>
    </recommendedName>
</protein>
<evidence type="ECO:0000313" key="4">
    <source>
        <dbReference type="EMBL" id="PIS41256.1"/>
    </source>
</evidence>
<evidence type="ECO:0000259" key="3">
    <source>
        <dbReference type="Pfam" id="PF02784"/>
    </source>
</evidence>
<feature type="domain" description="Orn/DAP/Arg decarboxylase 2 N-terminal" evidence="3">
    <location>
        <begin position="1"/>
        <end position="123"/>
    </location>
</feature>
<dbReference type="PANTHER" id="PTHR43727">
    <property type="entry name" value="DIAMINOPIMELATE DECARBOXYLASE"/>
    <property type="match status" value="1"/>
</dbReference>
<organism evidence="4 5">
    <name type="scientific">Candidatus Kerfeldbacteria bacterium CG08_land_8_20_14_0_20_42_7</name>
    <dbReference type="NCBI Taxonomy" id="2014245"/>
    <lineage>
        <taxon>Bacteria</taxon>
        <taxon>Candidatus Kerfeldiibacteriota</taxon>
    </lineage>
</organism>
<dbReference type="EMBL" id="PEXV01000134">
    <property type="protein sequence ID" value="PIS41256.1"/>
    <property type="molecule type" value="Genomic_DNA"/>
</dbReference>
<keyword evidence="2" id="KW-0663">Pyridoxal phosphate</keyword>
<dbReference type="PANTHER" id="PTHR43727:SF2">
    <property type="entry name" value="GROUP IV DECARBOXYLASE"/>
    <property type="match status" value="1"/>
</dbReference>
<dbReference type="SUPFAM" id="SSF51419">
    <property type="entry name" value="PLP-binding barrel"/>
    <property type="match status" value="1"/>
</dbReference>
<dbReference type="AlphaFoldDB" id="A0A2H0YS35"/>
<dbReference type="GO" id="GO:0008836">
    <property type="term" value="F:diaminopimelate decarboxylase activity"/>
    <property type="evidence" value="ECO:0007669"/>
    <property type="project" value="TreeGrafter"/>
</dbReference>